<dbReference type="InterPro" id="IPR016032">
    <property type="entry name" value="Sig_transdc_resp-reg_C-effctor"/>
</dbReference>
<dbReference type="PANTHER" id="PTHR44688:SF16">
    <property type="entry name" value="DNA-BINDING TRANSCRIPTIONAL ACTIVATOR DEVR_DOSR"/>
    <property type="match status" value="1"/>
</dbReference>
<dbReference type="CDD" id="cd06170">
    <property type="entry name" value="LuxR_C_like"/>
    <property type="match status" value="1"/>
</dbReference>
<dbReference type="PROSITE" id="PS50043">
    <property type="entry name" value="HTH_LUXR_2"/>
    <property type="match status" value="1"/>
</dbReference>
<evidence type="ECO:0000313" key="6">
    <source>
        <dbReference type="Proteomes" id="UP001224392"/>
    </source>
</evidence>
<organism evidence="5 6">
    <name type="scientific">Biformimicrobium ophioploci</name>
    <dbReference type="NCBI Taxonomy" id="3036711"/>
    <lineage>
        <taxon>Bacteria</taxon>
        <taxon>Pseudomonadati</taxon>
        <taxon>Pseudomonadota</taxon>
        <taxon>Gammaproteobacteria</taxon>
        <taxon>Cellvibrionales</taxon>
        <taxon>Microbulbiferaceae</taxon>
        <taxon>Biformimicrobium</taxon>
    </lineage>
</organism>
<protein>
    <submittedName>
        <fullName evidence="5">Helix-turn-helix transcriptional regulator</fullName>
    </submittedName>
</protein>
<keyword evidence="1" id="KW-0805">Transcription regulation</keyword>
<evidence type="ECO:0000256" key="2">
    <source>
        <dbReference type="ARBA" id="ARBA00023125"/>
    </source>
</evidence>
<dbReference type="EMBL" id="BSYJ01000001">
    <property type="protein sequence ID" value="GMG86020.1"/>
    <property type="molecule type" value="Genomic_DNA"/>
</dbReference>
<dbReference type="SUPFAM" id="SSF46894">
    <property type="entry name" value="C-terminal effector domain of the bipartite response regulators"/>
    <property type="match status" value="1"/>
</dbReference>
<dbReference type="Proteomes" id="UP001224392">
    <property type="component" value="Unassembled WGS sequence"/>
</dbReference>
<name>A0ABQ6LVB1_9GAMM</name>
<proteinExistence type="predicted"/>
<accession>A0ABQ6LVB1</accession>
<evidence type="ECO:0000259" key="4">
    <source>
        <dbReference type="PROSITE" id="PS50043"/>
    </source>
</evidence>
<reference evidence="5 6" key="1">
    <citation type="submission" date="2023-04" db="EMBL/GenBank/DDBJ databases">
        <title>Marinobulbifer ophiurae gen. nov., sp. Nov., isolate from tissue of brittle star Ophioplocus japonicus.</title>
        <authorList>
            <person name="Kawano K."/>
            <person name="Sawayama S."/>
            <person name="Nakagawa S."/>
        </authorList>
    </citation>
    <scope>NUCLEOTIDE SEQUENCE [LARGE SCALE GENOMIC DNA]</scope>
    <source>
        <strain evidence="5 6">NKW57</strain>
    </source>
</reference>
<evidence type="ECO:0000313" key="5">
    <source>
        <dbReference type="EMBL" id="GMG86020.1"/>
    </source>
</evidence>
<dbReference type="Pfam" id="PF00196">
    <property type="entry name" value="GerE"/>
    <property type="match status" value="1"/>
</dbReference>
<dbReference type="PANTHER" id="PTHR44688">
    <property type="entry name" value="DNA-BINDING TRANSCRIPTIONAL ACTIVATOR DEVR_DOSR"/>
    <property type="match status" value="1"/>
</dbReference>
<keyword evidence="2" id="KW-0238">DNA-binding</keyword>
<dbReference type="PRINTS" id="PR00038">
    <property type="entry name" value="HTHLUXR"/>
</dbReference>
<feature type="domain" description="HTH luxR-type" evidence="4">
    <location>
        <begin position="202"/>
        <end position="267"/>
    </location>
</feature>
<dbReference type="RefSeq" id="WP_285762535.1">
    <property type="nucleotide sequence ID" value="NZ_BSYJ01000001.1"/>
</dbReference>
<keyword evidence="6" id="KW-1185">Reference proteome</keyword>
<keyword evidence="3" id="KW-0804">Transcription</keyword>
<evidence type="ECO:0000256" key="3">
    <source>
        <dbReference type="ARBA" id="ARBA00023163"/>
    </source>
</evidence>
<comment type="caution">
    <text evidence="5">The sequence shown here is derived from an EMBL/GenBank/DDBJ whole genome shotgun (WGS) entry which is preliminary data.</text>
</comment>
<sequence length="286" mass="31401">MADPGVTGPALRDWHACIAQLLECNSDCEQVGQLLQAAEALVQGSNSMAILYPVGSAPEVTHYELPAGECPNAQVDRYVGGAYLLDPFYRAAVDEKREGLFLLREVAPDAFSKTEYFRKYYRDANLTDEACFLVQAPDGAIASLSIGRTTSAGAGRFSRQQVGVLQAIEPLVDSILKKWLQNRDASDPQSDSFGKRLDKALANFGSSTLTRRECEVLHMTMRGHSIRSMAEKLSASVDTVKTHRKNIYAKLDVKSQSELFYLFISALRQHTDDSDPLTSLACQDAG</sequence>
<dbReference type="Gene3D" id="1.10.10.10">
    <property type="entry name" value="Winged helix-like DNA-binding domain superfamily/Winged helix DNA-binding domain"/>
    <property type="match status" value="1"/>
</dbReference>
<dbReference type="InterPro" id="IPR000792">
    <property type="entry name" value="Tscrpt_reg_LuxR_C"/>
</dbReference>
<gene>
    <name evidence="5" type="ORF">MNKW57_03410</name>
</gene>
<dbReference type="SMART" id="SM00421">
    <property type="entry name" value="HTH_LUXR"/>
    <property type="match status" value="1"/>
</dbReference>
<dbReference type="InterPro" id="IPR036388">
    <property type="entry name" value="WH-like_DNA-bd_sf"/>
</dbReference>
<evidence type="ECO:0000256" key="1">
    <source>
        <dbReference type="ARBA" id="ARBA00023015"/>
    </source>
</evidence>